<dbReference type="InterPro" id="IPR020806">
    <property type="entry name" value="PKS_PP-bd"/>
</dbReference>
<proteinExistence type="predicted"/>
<evidence type="ECO:0000313" key="5">
    <source>
        <dbReference type="EMBL" id="MFC5945693.1"/>
    </source>
</evidence>
<keyword evidence="2" id="KW-0597">Phosphoprotein</keyword>
<dbReference type="InterPro" id="IPR009081">
    <property type="entry name" value="PP-bd_ACP"/>
</dbReference>
<feature type="domain" description="Carrier" evidence="4">
    <location>
        <begin position="35"/>
        <end position="110"/>
    </location>
</feature>
<dbReference type="Pfam" id="PF00550">
    <property type="entry name" value="PP-binding"/>
    <property type="match status" value="1"/>
</dbReference>
<name>A0ABW1HYL7_9ACTN</name>
<gene>
    <name evidence="5" type="ORF">ACFPZ4_30065</name>
</gene>
<evidence type="ECO:0000259" key="4">
    <source>
        <dbReference type="PROSITE" id="PS50075"/>
    </source>
</evidence>
<dbReference type="PANTHER" id="PTHR43775">
    <property type="entry name" value="FATTY ACID SYNTHASE"/>
    <property type="match status" value="1"/>
</dbReference>
<protein>
    <submittedName>
        <fullName evidence="5">Phosphopantetheine-binding protein</fullName>
    </submittedName>
</protein>
<reference evidence="6" key="1">
    <citation type="journal article" date="2019" name="Int. J. Syst. Evol. Microbiol.">
        <title>The Global Catalogue of Microorganisms (GCM) 10K type strain sequencing project: providing services to taxonomists for standard genome sequencing and annotation.</title>
        <authorList>
            <consortium name="The Broad Institute Genomics Platform"/>
            <consortium name="The Broad Institute Genome Sequencing Center for Infectious Disease"/>
            <person name="Wu L."/>
            <person name="Ma J."/>
        </authorList>
    </citation>
    <scope>NUCLEOTIDE SEQUENCE [LARGE SCALE GENOMIC DNA]</scope>
    <source>
        <strain evidence="6">CGMCC 4.7173</strain>
    </source>
</reference>
<dbReference type="InterPro" id="IPR050091">
    <property type="entry name" value="PKS_NRPS_Biosynth_Enz"/>
</dbReference>
<dbReference type="Proteomes" id="UP001596207">
    <property type="component" value="Unassembled WGS sequence"/>
</dbReference>
<keyword evidence="6" id="KW-1185">Reference proteome</keyword>
<dbReference type="EMBL" id="JBHSQQ010000365">
    <property type="protein sequence ID" value="MFC5945693.1"/>
    <property type="molecule type" value="Genomic_DNA"/>
</dbReference>
<evidence type="ECO:0000256" key="2">
    <source>
        <dbReference type="ARBA" id="ARBA00022553"/>
    </source>
</evidence>
<dbReference type="PROSITE" id="PS50075">
    <property type="entry name" value="CARRIER"/>
    <property type="match status" value="1"/>
</dbReference>
<evidence type="ECO:0000313" key="6">
    <source>
        <dbReference type="Proteomes" id="UP001596207"/>
    </source>
</evidence>
<dbReference type="Gene3D" id="1.10.1200.10">
    <property type="entry name" value="ACP-like"/>
    <property type="match status" value="1"/>
</dbReference>
<comment type="caution">
    <text evidence="5">The sequence shown here is derived from an EMBL/GenBank/DDBJ whole genome shotgun (WGS) entry which is preliminary data.</text>
</comment>
<dbReference type="RefSeq" id="WP_377538521.1">
    <property type="nucleotide sequence ID" value="NZ_JBHSQQ010000365.1"/>
</dbReference>
<dbReference type="SUPFAM" id="SSF47336">
    <property type="entry name" value="ACP-like"/>
    <property type="match status" value="1"/>
</dbReference>
<feature type="non-terminal residue" evidence="5">
    <location>
        <position position="1"/>
    </location>
</feature>
<dbReference type="SMART" id="SM00823">
    <property type="entry name" value="PKS_PP"/>
    <property type="match status" value="1"/>
</dbReference>
<keyword evidence="3" id="KW-0808">Transferase</keyword>
<sequence>GRRRCRRAGRADPAADAAAGLRDTLAATAEAERDRVLSDLVRTHAAAVLGYASLRDIDADKGFVELGFDSLTAVEFRNRLTAATGLRLPSTLVYDRPTTTALVGYLRGALLAERSTSALSVLGELSKLETVMRAVAADDTDRAAVADRLRELLSAWTHTEADADDDGTGDGGLASATAEEIFHLLDDELGTA</sequence>
<keyword evidence="1" id="KW-0596">Phosphopantetheine</keyword>
<dbReference type="PANTHER" id="PTHR43775:SF51">
    <property type="entry name" value="INACTIVE PHENOLPHTHIOCEROL SYNTHESIS POLYKETIDE SYNTHASE TYPE I PKS1-RELATED"/>
    <property type="match status" value="1"/>
</dbReference>
<dbReference type="SMART" id="SM01294">
    <property type="entry name" value="PKS_PP_betabranch"/>
    <property type="match status" value="1"/>
</dbReference>
<evidence type="ECO:0000256" key="1">
    <source>
        <dbReference type="ARBA" id="ARBA00022450"/>
    </source>
</evidence>
<dbReference type="InterPro" id="IPR036736">
    <property type="entry name" value="ACP-like_sf"/>
</dbReference>
<accession>A0ABW1HYL7</accession>
<evidence type="ECO:0000256" key="3">
    <source>
        <dbReference type="ARBA" id="ARBA00022679"/>
    </source>
</evidence>
<organism evidence="5 6">
    <name type="scientific">Micromonospora harpali</name>
    <dbReference type="NCBI Taxonomy" id="1490225"/>
    <lineage>
        <taxon>Bacteria</taxon>
        <taxon>Bacillati</taxon>
        <taxon>Actinomycetota</taxon>
        <taxon>Actinomycetes</taxon>
        <taxon>Micromonosporales</taxon>
        <taxon>Micromonosporaceae</taxon>
        <taxon>Micromonospora</taxon>
    </lineage>
</organism>